<protein>
    <submittedName>
        <fullName evidence="1">Uncharacterized protein</fullName>
    </submittedName>
</protein>
<dbReference type="Gene3D" id="3.30.230.120">
    <property type="match status" value="1"/>
</dbReference>
<dbReference type="InterPro" id="IPR036554">
    <property type="entry name" value="GHMP_kinase_C_sf"/>
</dbReference>
<reference evidence="1 2" key="1">
    <citation type="submission" date="2018-08" db="EMBL/GenBank/DDBJ databases">
        <title>A genome reference for cultivated species of the human gut microbiota.</title>
        <authorList>
            <person name="Zou Y."/>
            <person name="Xue W."/>
            <person name="Luo G."/>
        </authorList>
    </citation>
    <scope>NUCLEOTIDE SEQUENCE [LARGE SCALE GENOMIC DNA]</scope>
    <source>
        <strain evidence="1 2">AF24-29LB</strain>
    </source>
</reference>
<evidence type="ECO:0000313" key="2">
    <source>
        <dbReference type="Proteomes" id="UP000284205"/>
    </source>
</evidence>
<accession>A0A412FNT8</accession>
<comment type="caution">
    <text evidence="1">The sequence shown here is derived from an EMBL/GenBank/DDBJ whole genome shotgun (WGS) entry which is preliminary data.</text>
</comment>
<dbReference type="AlphaFoldDB" id="A0A412FNT8"/>
<sequence length="126" mass="13744">MTLRFLEEHLVMRPMEPRKTGCSVVEGKDITPDKVKALAKAASDCWDTIIAHDLDKFATSYMASFNAQIAMFPPGVVISTYVGHSKLDNSYIQQTVDTYSSLENVLAWKMPGAGGGGYLALVVKDA</sequence>
<proteinExistence type="predicted"/>
<dbReference type="Proteomes" id="UP000284205">
    <property type="component" value="Unassembled WGS sequence"/>
</dbReference>
<evidence type="ECO:0000313" key="1">
    <source>
        <dbReference type="EMBL" id="RGR69845.1"/>
    </source>
</evidence>
<dbReference type="SUPFAM" id="SSF55060">
    <property type="entry name" value="GHMP Kinase, C-terminal domain"/>
    <property type="match status" value="1"/>
</dbReference>
<organism evidence="1 2">
    <name type="scientific">Bacteroides caccae</name>
    <dbReference type="NCBI Taxonomy" id="47678"/>
    <lineage>
        <taxon>Bacteria</taxon>
        <taxon>Pseudomonadati</taxon>
        <taxon>Bacteroidota</taxon>
        <taxon>Bacteroidia</taxon>
        <taxon>Bacteroidales</taxon>
        <taxon>Bacteroidaceae</taxon>
        <taxon>Bacteroides</taxon>
    </lineage>
</organism>
<name>A0A412FNT8_9BACE</name>
<gene>
    <name evidence="1" type="ORF">DWY26_13700</name>
</gene>
<dbReference type="EMBL" id="QRUO01000012">
    <property type="protein sequence ID" value="RGR69845.1"/>
    <property type="molecule type" value="Genomic_DNA"/>
</dbReference>